<evidence type="ECO:0000256" key="3">
    <source>
        <dbReference type="ARBA" id="ARBA00022837"/>
    </source>
</evidence>
<feature type="signal peptide" evidence="4">
    <location>
        <begin position="1"/>
        <end position="21"/>
    </location>
</feature>
<dbReference type="GO" id="GO:0005509">
    <property type="term" value="F:calcium ion binding"/>
    <property type="evidence" value="ECO:0007669"/>
    <property type="project" value="InterPro"/>
</dbReference>
<protein>
    <recommendedName>
        <fullName evidence="5">EF-hand domain-containing protein</fullName>
    </recommendedName>
</protein>
<dbReference type="OrthoDB" id="26525at2759"/>
<keyword evidence="1" id="KW-0479">Metal-binding</keyword>
<dbReference type="InterPro" id="IPR018247">
    <property type="entry name" value="EF_Hand_1_Ca_BS"/>
</dbReference>
<comment type="caution">
    <text evidence="6">The sequence shown here is derived from an EMBL/GenBank/DDBJ whole genome shotgun (WGS) entry which is preliminary data.</text>
</comment>
<dbReference type="CDD" id="cd00051">
    <property type="entry name" value="EFh"/>
    <property type="match status" value="1"/>
</dbReference>
<dbReference type="InterPro" id="IPR002048">
    <property type="entry name" value="EF_hand_dom"/>
</dbReference>
<proteinExistence type="predicted"/>
<dbReference type="PROSITE" id="PS50222">
    <property type="entry name" value="EF_HAND_2"/>
    <property type="match status" value="2"/>
</dbReference>
<organism evidence="6 7">
    <name type="scientific">Rhamnella rubrinervis</name>
    <dbReference type="NCBI Taxonomy" id="2594499"/>
    <lineage>
        <taxon>Eukaryota</taxon>
        <taxon>Viridiplantae</taxon>
        <taxon>Streptophyta</taxon>
        <taxon>Embryophyta</taxon>
        <taxon>Tracheophyta</taxon>
        <taxon>Spermatophyta</taxon>
        <taxon>Magnoliopsida</taxon>
        <taxon>eudicotyledons</taxon>
        <taxon>Gunneridae</taxon>
        <taxon>Pentapetalae</taxon>
        <taxon>rosids</taxon>
        <taxon>fabids</taxon>
        <taxon>Rosales</taxon>
        <taxon>Rhamnaceae</taxon>
        <taxon>rhamnoid group</taxon>
        <taxon>Rhamneae</taxon>
        <taxon>Rhamnella</taxon>
    </lineage>
</organism>
<feature type="domain" description="EF-hand" evidence="5">
    <location>
        <begin position="162"/>
        <end position="194"/>
    </location>
</feature>
<keyword evidence="3" id="KW-0106">Calcium</keyword>
<evidence type="ECO:0000259" key="5">
    <source>
        <dbReference type="PROSITE" id="PS50222"/>
    </source>
</evidence>
<feature type="domain" description="EF-hand" evidence="5">
    <location>
        <begin position="124"/>
        <end position="159"/>
    </location>
</feature>
<dbReference type="PANTHER" id="PTHR10891">
    <property type="entry name" value="EF-HAND CALCIUM-BINDING DOMAIN CONTAINING PROTEIN"/>
    <property type="match status" value="1"/>
</dbReference>
<evidence type="ECO:0000313" key="6">
    <source>
        <dbReference type="EMBL" id="KAF3431478.1"/>
    </source>
</evidence>
<dbReference type="AlphaFoldDB" id="A0A8K0DNV8"/>
<keyword evidence="2" id="KW-0677">Repeat</keyword>
<dbReference type="EMBL" id="VOIH02000012">
    <property type="protein sequence ID" value="KAF3431478.1"/>
    <property type="molecule type" value="Genomic_DNA"/>
</dbReference>
<keyword evidence="4" id="KW-0732">Signal</keyword>
<evidence type="ECO:0000256" key="2">
    <source>
        <dbReference type="ARBA" id="ARBA00022737"/>
    </source>
</evidence>
<evidence type="ECO:0000313" key="7">
    <source>
        <dbReference type="Proteomes" id="UP000796880"/>
    </source>
</evidence>
<dbReference type="InterPro" id="IPR011992">
    <property type="entry name" value="EF-hand-dom_pair"/>
</dbReference>
<accession>A0A8K0DNV8</accession>
<dbReference type="SMART" id="SM00054">
    <property type="entry name" value="EFh"/>
    <property type="match status" value="2"/>
</dbReference>
<reference evidence="6" key="1">
    <citation type="submission" date="2020-03" db="EMBL/GenBank/DDBJ databases">
        <title>A high-quality chromosome-level genome assembly of a woody plant with both climbing and erect habits, Rhamnella rubrinervis.</title>
        <authorList>
            <person name="Lu Z."/>
            <person name="Yang Y."/>
            <person name="Zhu X."/>
            <person name="Sun Y."/>
        </authorList>
    </citation>
    <scope>NUCLEOTIDE SEQUENCE</scope>
    <source>
        <strain evidence="6">BYM</strain>
        <tissue evidence="6">Leaf</tissue>
    </source>
</reference>
<gene>
    <name evidence="6" type="ORF">FNV43_RR26209</name>
</gene>
<dbReference type="PROSITE" id="PS00018">
    <property type="entry name" value="EF_HAND_1"/>
    <property type="match status" value="2"/>
</dbReference>
<keyword evidence="7" id="KW-1185">Reference proteome</keyword>
<dbReference type="Pfam" id="PF13499">
    <property type="entry name" value="EF-hand_7"/>
    <property type="match status" value="1"/>
</dbReference>
<dbReference type="Proteomes" id="UP000796880">
    <property type="component" value="Unassembled WGS sequence"/>
</dbReference>
<evidence type="ECO:0000256" key="4">
    <source>
        <dbReference type="SAM" id="SignalP"/>
    </source>
</evidence>
<evidence type="ECO:0000256" key="1">
    <source>
        <dbReference type="ARBA" id="ARBA00022723"/>
    </source>
</evidence>
<dbReference type="Gene3D" id="1.10.238.10">
    <property type="entry name" value="EF-hand"/>
    <property type="match status" value="1"/>
</dbReference>
<dbReference type="InterPro" id="IPR039647">
    <property type="entry name" value="EF_hand_pair_protein_CML-like"/>
</dbReference>
<feature type="chain" id="PRO_5035418288" description="EF-hand domain-containing protein" evidence="4">
    <location>
        <begin position="22"/>
        <end position="194"/>
    </location>
</feature>
<sequence length="194" mass="22510">MEYMKWLHLFLKLLLWHTTILNNVISNVKHFVSLPLKFLSTRLKVWTQRLQEYLIINHDQYHSGFGIQVVGLVDGKLSKEEVEMVMRRLGICYAAAQVDNNSGTSEEIRVGEEELKEMFKEDEPNLEELKEAFDVFDEDKDGFIEAADLQRVLCRLGLVKDSGISKCVTMIKAVDKNEDGLIDFNEFVRFMENC</sequence>
<dbReference type="FunFam" id="1.10.238.10:FF:000003">
    <property type="entry name" value="Calmodulin A"/>
    <property type="match status" value="1"/>
</dbReference>
<name>A0A8K0DNV8_9ROSA</name>
<dbReference type="SUPFAM" id="SSF47473">
    <property type="entry name" value="EF-hand"/>
    <property type="match status" value="1"/>
</dbReference>